<evidence type="ECO:0000313" key="2">
    <source>
        <dbReference type="EMBL" id="CAK9135413.1"/>
    </source>
</evidence>
<dbReference type="Proteomes" id="UP001642360">
    <property type="component" value="Unassembled WGS sequence"/>
</dbReference>
<reference evidence="2 3" key="1">
    <citation type="submission" date="2024-02" db="EMBL/GenBank/DDBJ databases">
        <authorList>
            <person name="Vignale AGUSTIN F."/>
            <person name="Sosa J E."/>
            <person name="Modenutti C."/>
        </authorList>
    </citation>
    <scope>NUCLEOTIDE SEQUENCE [LARGE SCALE GENOMIC DNA]</scope>
</reference>
<evidence type="ECO:0000313" key="3">
    <source>
        <dbReference type="Proteomes" id="UP001642360"/>
    </source>
</evidence>
<sequence length="111" mass="12381">MFSLKIGYVASPKESIEENMPSFDTFNERMIEHLVTIELGTLGNVHSSSYLRSSKCRNGPPLQPQETPTSHSWRSYIMPTAVLCGFAGAAFILHYNDERRAILKGAGTVYL</sequence>
<keyword evidence="1" id="KW-0812">Transmembrane</keyword>
<keyword evidence="3" id="KW-1185">Reference proteome</keyword>
<protein>
    <submittedName>
        <fullName evidence="2">Uncharacterized protein</fullName>
    </submittedName>
</protein>
<dbReference type="AlphaFoldDB" id="A0ABC8QS71"/>
<name>A0ABC8QS71_9AQUA</name>
<comment type="caution">
    <text evidence="2">The sequence shown here is derived from an EMBL/GenBank/DDBJ whole genome shotgun (WGS) entry which is preliminary data.</text>
</comment>
<organism evidence="2 3">
    <name type="scientific">Ilex paraguariensis</name>
    <name type="common">yerba mate</name>
    <dbReference type="NCBI Taxonomy" id="185542"/>
    <lineage>
        <taxon>Eukaryota</taxon>
        <taxon>Viridiplantae</taxon>
        <taxon>Streptophyta</taxon>
        <taxon>Embryophyta</taxon>
        <taxon>Tracheophyta</taxon>
        <taxon>Spermatophyta</taxon>
        <taxon>Magnoliopsida</taxon>
        <taxon>eudicotyledons</taxon>
        <taxon>Gunneridae</taxon>
        <taxon>Pentapetalae</taxon>
        <taxon>asterids</taxon>
        <taxon>campanulids</taxon>
        <taxon>Aquifoliales</taxon>
        <taxon>Aquifoliaceae</taxon>
        <taxon>Ilex</taxon>
    </lineage>
</organism>
<dbReference type="EMBL" id="CAUOFW020000709">
    <property type="protein sequence ID" value="CAK9135413.1"/>
    <property type="molecule type" value="Genomic_DNA"/>
</dbReference>
<evidence type="ECO:0000256" key="1">
    <source>
        <dbReference type="SAM" id="Phobius"/>
    </source>
</evidence>
<keyword evidence="1" id="KW-1133">Transmembrane helix</keyword>
<accession>A0ABC8QS71</accession>
<keyword evidence="1" id="KW-0472">Membrane</keyword>
<gene>
    <name evidence="2" type="ORF">ILEXP_LOCUS2360</name>
</gene>
<proteinExistence type="predicted"/>
<feature type="transmembrane region" description="Helical" evidence="1">
    <location>
        <begin position="76"/>
        <end position="95"/>
    </location>
</feature>